<dbReference type="Gene3D" id="3.20.20.140">
    <property type="entry name" value="Metal-dependent hydrolases"/>
    <property type="match status" value="1"/>
</dbReference>
<proteinExistence type="predicted"/>
<name>B6YQ05_AZOPC</name>
<dbReference type="Proteomes" id="UP000000723">
    <property type="component" value="Chromosome"/>
</dbReference>
<dbReference type="AlphaFoldDB" id="B6YQ05"/>
<evidence type="ECO:0000313" key="3">
    <source>
        <dbReference type="Proteomes" id="UP000000723"/>
    </source>
</evidence>
<evidence type="ECO:0000259" key="1">
    <source>
        <dbReference type="Pfam" id="PF01979"/>
    </source>
</evidence>
<dbReference type="SUPFAM" id="SSF51338">
    <property type="entry name" value="Composite domain of metallo-dependent hydrolases"/>
    <property type="match status" value="1"/>
</dbReference>
<dbReference type="eggNOG" id="COG0044">
    <property type="taxonomic scope" value="Bacteria"/>
</dbReference>
<dbReference type="InterPro" id="IPR050138">
    <property type="entry name" value="DHOase/Allantoinase_Hydrolase"/>
</dbReference>
<protein>
    <submittedName>
        <fullName evidence="2">Dihydroorotase</fullName>
    </submittedName>
</protein>
<dbReference type="GO" id="GO:0004038">
    <property type="term" value="F:allantoinase activity"/>
    <property type="evidence" value="ECO:0007669"/>
    <property type="project" value="TreeGrafter"/>
</dbReference>
<reference evidence="3" key="1">
    <citation type="journal article" date="2008" name="Science">
        <title>Genome of an endosymbiont coupling N2 fixation to cellulolysis within RT protist cells in termite gut.</title>
        <authorList>
            <person name="Hongoh Y."/>
            <person name="Sharma V.K."/>
            <person name="Prakash T."/>
            <person name="Noda S."/>
            <person name="Toh H."/>
            <person name="Taylor T.D."/>
            <person name="Kudo T."/>
            <person name="Sakaki Y."/>
            <person name="Toyoda A."/>
            <person name="Hattori M."/>
            <person name="Ohkuma M."/>
        </authorList>
    </citation>
    <scope>NUCLEOTIDE SEQUENCE [LARGE SCALE GENOMIC DNA]</scope>
</reference>
<evidence type="ECO:0000313" key="2">
    <source>
        <dbReference type="EMBL" id="BAG83277.1"/>
    </source>
</evidence>
<dbReference type="STRING" id="511995.CFPG_014"/>
<dbReference type="InterPro" id="IPR011059">
    <property type="entry name" value="Metal-dep_hydrolase_composite"/>
</dbReference>
<dbReference type="GO" id="GO:0006145">
    <property type="term" value="P:purine nucleobase catabolic process"/>
    <property type="evidence" value="ECO:0007669"/>
    <property type="project" value="TreeGrafter"/>
</dbReference>
<dbReference type="NCBIfam" id="NF006688">
    <property type="entry name" value="PRK09236.1"/>
    <property type="match status" value="1"/>
</dbReference>
<dbReference type="CDD" id="cd01318">
    <property type="entry name" value="DHOase_IIb"/>
    <property type="match status" value="1"/>
</dbReference>
<dbReference type="NCBIfam" id="TIGR00857">
    <property type="entry name" value="pyrC_multi"/>
    <property type="match status" value="1"/>
</dbReference>
<dbReference type="Pfam" id="PF01979">
    <property type="entry name" value="Amidohydro_1"/>
    <property type="match status" value="1"/>
</dbReference>
<dbReference type="InterPro" id="IPR032466">
    <property type="entry name" value="Metal_Hydrolase"/>
</dbReference>
<accession>B6YQ05</accession>
<feature type="domain" description="Amidohydrolase-related" evidence="1">
    <location>
        <begin position="59"/>
        <end position="432"/>
    </location>
</feature>
<dbReference type="GO" id="GO:0005737">
    <property type="term" value="C:cytoplasm"/>
    <property type="evidence" value="ECO:0007669"/>
    <property type="project" value="TreeGrafter"/>
</dbReference>
<dbReference type="RefSeq" id="WP_012573038.1">
    <property type="nucleotide sequence ID" value="NC_011565.1"/>
</dbReference>
<gene>
    <name evidence="2" type="ordered locus">CFPG_014</name>
</gene>
<dbReference type="InterPro" id="IPR006680">
    <property type="entry name" value="Amidohydro-rel"/>
</dbReference>
<dbReference type="OrthoDB" id="9765462at2"/>
<organism evidence="2 3">
    <name type="scientific">Azobacteroides pseudotrichonymphae genomovar. CFP2</name>
    <dbReference type="NCBI Taxonomy" id="511995"/>
    <lineage>
        <taxon>Bacteria</taxon>
        <taxon>Pseudomonadati</taxon>
        <taxon>Bacteroidota</taxon>
        <taxon>Bacteroidia</taxon>
        <taxon>Bacteroidales</taxon>
        <taxon>Candidatus Azobacteroides</taxon>
    </lineage>
</organism>
<dbReference type="SUPFAM" id="SSF51556">
    <property type="entry name" value="Metallo-dependent hydrolases"/>
    <property type="match status" value="1"/>
</dbReference>
<dbReference type="HOGENOM" id="CLU_015572_1_1_10"/>
<dbReference type="KEGG" id="aps:CFPG_014"/>
<dbReference type="Gene3D" id="2.30.40.10">
    <property type="entry name" value="Urease, subunit C, domain 1"/>
    <property type="match status" value="1"/>
</dbReference>
<dbReference type="PANTHER" id="PTHR43668">
    <property type="entry name" value="ALLANTOINASE"/>
    <property type="match status" value="1"/>
</dbReference>
<dbReference type="PANTHER" id="PTHR43668:SF4">
    <property type="entry name" value="ALLANTOINASE"/>
    <property type="match status" value="1"/>
</dbReference>
<keyword evidence="3" id="KW-1185">Reference proteome</keyword>
<sequence>MILIWNANIVNEGTVYKGSVWIKGERIKNIVPYYLSMERENKDDLQNTTTVIDASDLLLLPGVIDDQVHFREPGLTHKGDIYSESHAAVAGGITSFMDMPNTLPQTITVKDLNDKFKKASQDSLSNYSFFIGATNDNFEELIRPGANRAIGVKVFMGSSSGNMLVDNPLALERIFTLSNHIIATHCESETVIQTNRAKYIRKFGKCLGISFHPKIRSAKACYISSSEAVRLAKKYCSHLHLLHLSTAREIELLTLEPLQEKRITAEVCVHHLWFSDKDYSRLGNRIKWNPSIKTFADREALRQALIDGKIDIIATDHSPHTWEEKQGGCFQAAPGAPMVQHALILMLELCRQNVFTLPLIVEKMSHAPARLFNLRDRGYIRKGYYADLVLVDPKYRWTVAKENLLYKCRWSPLEGETFSHKVVKTFVNGHLVYDDGRFDDSFRGKELCCK</sequence>
<dbReference type="EMBL" id="AP010656">
    <property type="protein sequence ID" value="BAG83277.1"/>
    <property type="molecule type" value="Genomic_DNA"/>
</dbReference>